<dbReference type="Pfam" id="PF04433">
    <property type="entry name" value="SWIRM"/>
    <property type="match status" value="1"/>
</dbReference>
<keyword evidence="4" id="KW-1185">Reference proteome</keyword>
<reference evidence="3" key="1">
    <citation type="journal article" date="2020" name="Stud. Mycol.">
        <title>101 Dothideomycetes genomes: a test case for predicting lifestyles and emergence of pathogens.</title>
        <authorList>
            <person name="Haridas S."/>
            <person name="Albert R."/>
            <person name="Binder M."/>
            <person name="Bloem J."/>
            <person name="Labutti K."/>
            <person name="Salamov A."/>
            <person name="Andreopoulos B."/>
            <person name="Baker S."/>
            <person name="Barry K."/>
            <person name="Bills G."/>
            <person name="Bluhm B."/>
            <person name="Cannon C."/>
            <person name="Castanera R."/>
            <person name="Culley D."/>
            <person name="Daum C."/>
            <person name="Ezra D."/>
            <person name="Gonzalez J."/>
            <person name="Henrissat B."/>
            <person name="Kuo A."/>
            <person name="Liang C."/>
            <person name="Lipzen A."/>
            <person name="Lutzoni F."/>
            <person name="Magnuson J."/>
            <person name="Mondo S."/>
            <person name="Nolan M."/>
            <person name="Ohm R."/>
            <person name="Pangilinan J."/>
            <person name="Park H.-J."/>
            <person name="Ramirez L."/>
            <person name="Alfaro M."/>
            <person name="Sun H."/>
            <person name="Tritt A."/>
            <person name="Yoshinaga Y."/>
            <person name="Zwiers L.-H."/>
            <person name="Turgeon B."/>
            <person name="Goodwin S."/>
            <person name="Spatafora J."/>
            <person name="Crous P."/>
            <person name="Grigoriev I."/>
        </authorList>
    </citation>
    <scope>NUCLEOTIDE SEQUENCE</scope>
    <source>
        <strain evidence="3">CBS 260.36</strain>
    </source>
</reference>
<feature type="region of interest" description="Disordered" evidence="1">
    <location>
        <begin position="184"/>
        <end position="209"/>
    </location>
</feature>
<dbReference type="Gene3D" id="1.10.10.10">
    <property type="entry name" value="Winged helix-like DNA-binding domain superfamily/Winged helix DNA-binding domain"/>
    <property type="match status" value="1"/>
</dbReference>
<evidence type="ECO:0000313" key="3">
    <source>
        <dbReference type="EMBL" id="KAF2156127.1"/>
    </source>
</evidence>
<protein>
    <recommendedName>
        <fullName evidence="2">SWIRM domain-containing protein</fullName>
    </recommendedName>
</protein>
<feature type="compositionally biased region" description="Polar residues" evidence="1">
    <location>
        <begin position="29"/>
        <end position="38"/>
    </location>
</feature>
<organism evidence="3 4">
    <name type="scientific">Myriangium duriaei CBS 260.36</name>
    <dbReference type="NCBI Taxonomy" id="1168546"/>
    <lineage>
        <taxon>Eukaryota</taxon>
        <taxon>Fungi</taxon>
        <taxon>Dikarya</taxon>
        <taxon>Ascomycota</taxon>
        <taxon>Pezizomycotina</taxon>
        <taxon>Dothideomycetes</taxon>
        <taxon>Dothideomycetidae</taxon>
        <taxon>Myriangiales</taxon>
        <taxon>Myriangiaceae</taxon>
        <taxon>Myriangium</taxon>
    </lineage>
</organism>
<dbReference type="PROSITE" id="PS50934">
    <property type="entry name" value="SWIRM"/>
    <property type="match status" value="1"/>
</dbReference>
<feature type="region of interest" description="Disordered" evidence="1">
    <location>
        <begin position="27"/>
        <end position="140"/>
    </location>
</feature>
<feature type="domain" description="SWIRM" evidence="2">
    <location>
        <begin position="278"/>
        <end position="375"/>
    </location>
</feature>
<dbReference type="SUPFAM" id="SSF46689">
    <property type="entry name" value="Homeodomain-like"/>
    <property type="match status" value="1"/>
</dbReference>
<name>A0A9P4J668_9PEZI</name>
<dbReference type="Proteomes" id="UP000799439">
    <property type="component" value="Unassembled WGS sequence"/>
</dbReference>
<dbReference type="AlphaFoldDB" id="A0A9P4J668"/>
<dbReference type="FunFam" id="1.10.10.10:FF:000087">
    <property type="entry name" value="Transcriptional adapter 2"/>
    <property type="match status" value="1"/>
</dbReference>
<feature type="compositionally biased region" description="Basic and acidic residues" evidence="1">
    <location>
        <begin position="79"/>
        <end position="94"/>
    </location>
</feature>
<evidence type="ECO:0000259" key="2">
    <source>
        <dbReference type="PROSITE" id="PS50934"/>
    </source>
</evidence>
<dbReference type="InterPro" id="IPR009057">
    <property type="entry name" value="Homeodomain-like_sf"/>
</dbReference>
<gene>
    <name evidence="3" type="ORF">K461DRAFT_275226</name>
</gene>
<evidence type="ECO:0000256" key="1">
    <source>
        <dbReference type="SAM" id="MobiDB-lite"/>
    </source>
</evidence>
<evidence type="ECO:0000313" key="4">
    <source>
        <dbReference type="Proteomes" id="UP000799439"/>
    </source>
</evidence>
<accession>A0A9P4J668</accession>
<dbReference type="OrthoDB" id="5598695at2759"/>
<sequence>MERSHLAPFSVKAPMMGVFFSPPEAPMSDTFSSSQSPVRQPINPAGGKGFNDIRLPSIRQIMSPPVSPATKPDQEPDSQDIHDGADLKDPELFPHRSSVTQADSSQPLFRPTDQDVAVETSTIDSHIQSKEAAGTKQPRPTKDEYLLAASFRQHVLQRYNADPQRYYQKELEYLNAYPSRFPKASANTASKRKADVETRGIKRQKTAHKSVVEKLPSIKRIPRSSPREALVESFDIEPTPKHKRKVSHTVPVAREDMDFRKVPDLSPPVSTMAPGKNLKIDWKGHPLDLSDDSDRGLLDEQEVNLASVLRLTAGQYLFAKRKIFERYVELARIGKDFNKTSAQAVCHIDVNKASKLWTAFEKVGWFDRKHFSKYL</sequence>
<dbReference type="EMBL" id="ML996082">
    <property type="protein sequence ID" value="KAF2156127.1"/>
    <property type="molecule type" value="Genomic_DNA"/>
</dbReference>
<dbReference type="InterPro" id="IPR007526">
    <property type="entry name" value="SWIRM"/>
</dbReference>
<feature type="compositionally biased region" description="Polar residues" evidence="1">
    <location>
        <begin position="97"/>
        <end position="107"/>
    </location>
</feature>
<dbReference type="GO" id="GO:0010468">
    <property type="term" value="P:regulation of gene expression"/>
    <property type="evidence" value="ECO:0007669"/>
    <property type="project" value="UniProtKB-ARBA"/>
</dbReference>
<comment type="caution">
    <text evidence="3">The sequence shown here is derived from an EMBL/GenBank/DDBJ whole genome shotgun (WGS) entry which is preliminary data.</text>
</comment>
<dbReference type="InterPro" id="IPR036388">
    <property type="entry name" value="WH-like_DNA-bd_sf"/>
</dbReference>
<proteinExistence type="predicted"/>